<dbReference type="GO" id="GO:0015297">
    <property type="term" value="F:antiporter activity"/>
    <property type="evidence" value="ECO:0007669"/>
    <property type="project" value="InterPro"/>
</dbReference>
<proteinExistence type="inferred from homology"/>
<dbReference type="SMR" id="A0A067F7B3"/>
<protein>
    <recommendedName>
        <fullName evidence="5">MATE efflux family protein</fullName>
    </recommendedName>
</protein>
<keyword evidence="2" id="KW-0812">Transmembrane</keyword>
<accession>A0A067F7B3</accession>
<organism evidence="3 4">
    <name type="scientific">Citrus sinensis</name>
    <name type="common">Sweet orange</name>
    <name type="synonym">Citrus aurantium var. sinensis</name>
    <dbReference type="NCBI Taxonomy" id="2711"/>
    <lineage>
        <taxon>Eukaryota</taxon>
        <taxon>Viridiplantae</taxon>
        <taxon>Streptophyta</taxon>
        <taxon>Embryophyta</taxon>
        <taxon>Tracheophyta</taxon>
        <taxon>Spermatophyta</taxon>
        <taxon>Magnoliopsida</taxon>
        <taxon>eudicotyledons</taxon>
        <taxon>Gunneridae</taxon>
        <taxon>Pentapetalae</taxon>
        <taxon>rosids</taxon>
        <taxon>malvids</taxon>
        <taxon>Sapindales</taxon>
        <taxon>Rutaceae</taxon>
        <taxon>Aurantioideae</taxon>
        <taxon>Citrus</taxon>
    </lineage>
</organism>
<dbReference type="EMBL" id="KK784914">
    <property type="protein sequence ID" value="KDO63188.1"/>
    <property type="molecule type" value="Genomic_DNA"/>
</dbReference>
<name>A0A067F7B3_CITSI</name>
<feature type="transmembrane region" description="Helical" evidence="2">
    <location>
        <begin position="98"/>
        <end position="121"/>
    </location>
</feature>
<reference evidence="3 4" key="1">
    <citation type="submission" date="2014-04" db="EMBL/GenBank/DDBJ databases">
        <authorList>
            <consortium name="International Citrus Genome Consortium"/>
            <person name="Gmitter F."/>
            <person name="Chen C."/>
            <person name="Farmerie W."/>
            <person name="Harkins T."/>
            <person name="Desany B."/>
            <person name="Mohiuddin M."/>
            <person name="Kodira C."/>
            <person name="Borodovsky M."/>
            <person name="Lomsadze A."/>
            <person name="Burns P."/>
            <person name="Jenkins J."/>
            <person name="Prochnik S."/>
            <person name="Shu S."/>
            <person name="Chapman J."/>
            <person name="Pitluck S."/>
            <person name="Schmutz J."/>
            <person name="Rokhsar D."/>
        </authorList>
    </citation>
    <scope>NUCLEOTIDE SEQUENCE</scope>
</reference>
<comment type="similarity">
    <text evidence="1">Belongs to the multi antimicrobial extrusion (MATE) (TC 2.A.66.1) family.</text>
</comment>
<dbReference type="Pfam" id="PF01554">
    <property type="entry name" value="MatE"/>
    <property type="match status" value="1"/>
</dbReference>
<dbReference type="GO" id="GO:0016020">
    <property type="term" value="C:membrane"/>
    <property type="evidence" value="ECO:0007669"/>
    <property type="project" value="InterPro"/>
</dbReference>
<dbReference type="InterPro" id="IPR002528">
    <property type="entry name" value="MATE_fam"/>
</dbReference>
<dbReference type="GO" id="GO:0042910">
    <property type="term" value="F:xenobiotic transmembrane transporter activity"/>
    <property type="evidence" value="ECO:0007669"/>
    <property type="project" value="InterPro"/>
</dbReference>
<dbReference type="Proteomes" id="UP000027120">
    <property type="component" value="Unassembled WGS sequence"/>
</dbReference>
<sequence>TEIFCSIRVSNELGAGNPQPARLATRVAVALAVAEAAIVSIALFCSRYVLAYAFNSDQDVVKYVSRLAPLLSIAIFMDNMQSVLSGVARGIGWQHIGAYINLGAFYLVGIPVAYVLCFAVHLRTKGLLLGLMSGSTVQAVALAVVTSLTNWQKQATMVRERTLEGAPSTENPSV</sequence>
<keyword evidence="2" id="KW-1133">Transmembrane helix</keyword>
<gene>
    <name evidence="3" type="ORF">CISIN_1g035802mg</name>
</gene>
<evidence type="ECO:0000313" key="4">
    <source>
        <dbReference type="Proteomes" id="UP000027120"/>
    </source>
</evidence>
<evidence type="ECO:0000256" key="2">
    <source>
        <dbReference type="SAM" id="Phobius"/>
    </source>
</evidence>
<feature type="transmembrane region" description="Helical" evidence="2">
    <location>
        <begin position="27"/>
        <end position="54"/>
    </location>
</feature>
<feature type="non-terminal residue" evidence="3">
    <location>
        <position position="1"/>
    </location>
</feature>
<dbReference type="STRING" id="2711.A0A067F7B3"/>
<feature type="transmembrane region" description="Helical" evidence="2">
    <location>
        <begin position="127"/>
        <end position="151"/>
    </location>
</feature>
<dbReference type="AlphaFoldDB" id="A0A067F7B3"/>
<keyword evidence="4" id="KW-1185">Reference proteome</keyword>
<evidence type="ECO:0008006" key="5">
    <source>
        <dbReference type="Google" id="ProtNLM"/>
    </source>
</evidence>
<evidence type="ECO:0000256" key="1">
    <source>
        <dbReference type="ARBA" id="ARBA00010199"/>
    </source>
</evidence>
<keyword evidence="2" id="KW-0472">Membrane</keyword>
<dbReference type="PANTHER" id="PTHR11206">
    <property type="entry name" value="MULTIDRUG RESISTANCE PROTEIN"/>
    <property type="match status" value="1"/>
</dbReference>
<evidence type="ECO:0000313" key="3">
    <source>
        <dbReference type="EMBL" id="KDO63188.1"/>
    </source>
</evidence>